<keyword evidence="5" id="KW-1185">Reference proteome</keyword>
<evidence type="ECO:0000313" key="4">
    <source>
        <dbReference type="EMBL" id="NWN92439.1"/>
    </source>
</evidence>
<sequence length="129" mass="13468">MKIATTRLSRLALAAGAVAVLGFAPGVFADETVALKNALYGAGYNITSVSPGMDDTTRAELSRFQQDNGLQASGMLDEPTKEALGMVSVQVAASGSVQAPENKQAATKEPEPAEDEAIEEEDDGGWSFF</sequence>
<dbReference type="AlphaFoldDB" id="A0A851HRU3"/>
<proteinExistence type="predicted"/>
<dbReference type="Proteomes" id="UP000536442">
    <property type="component" value="Unassembled WGS sequence"/>
</dbReference>
<feature type="compositionally biased region" description="Acidic residues" evidence="1">
    <location>
        <begin position="112"/>
        <end position="129"/>
    </location>
</feature>
<evidence type="ECO:0000259" key="3">
    <source>
        <dbReference type="Pfam" id="PF01471"/>
    </source>
</evidence>
<dbReference type="Gene3D" id="1.10.101.10">
    <property type="entry name" value="PGBD-like superfamily/PGBD"/>
    <property type="match status" value="1"/>
</dbReference>
<accession>A0A851HRU3</accession>
<reference evidence="4 5" key="1">
    <citation type="submission" date="2020-03" db="EMBL/GenBank/DDBJ databases">
        <title>Metagenomic, metatranscriptomic, and metabolomic analyses revealed the key microbes and metabolic features during the fermentation of ganjang, Korean traditional soy sauce.</title>
        <authorList>
            <person name="Chun B.H."/>
            <person name="Jeon C.O."/>
        </authorList>
    </citation>
    <scope>NUCLEOTIDE SEQUENCE [LARGE SCALE GENOMIC DNA]</scope>
    <source>
        <strain evidence="4 5">KG14</strain>
    </source>
</reference>
<dbReference type="EMBL" id="JABEVQ010000007">
    <property type="protein sequence ID" value="NWN92439.1"/>
    <property type="molecule type" value="Genomic_DNA"/>
</dbReference>
<feature type="region of interest" description="Disordered" evidence="1">
    <location>
        <begin position="95"/>
        <end position="129"/>
    </location>
</feature>
<feature type="chain" id="PRO_5032479280" evidence="2">
    <location>
        <begin position="30"/>
        <end position="129"/>
    </location>
</feature>
<keyword evidence="2" id="KW-0732">Signal</keyword>
<evidence type="ECO:0000256" key="1">
    <source>
        <dbReference type="SAM" id="MobiDB-lite"/>
    </source>
</evidence>
<dbReference type="InterPro" id="IPR036365">
    <property type="entry name" value="PGBD-like_sf"/>
</dbReference>
<evidence type="ECO:0000313" key="5">
    <source>
        <dbReference type="Proteomes" id="UP000536442"/>
    </source>
</evidence>
<dbReference type="InterPro" id="IPR036366">
    <property type="entry name" value="PGBDSf"/>
</dbReference>
<organism evidence="4 5">
    <name type="scientific">Marinobacter adhaerens</name>
    <dbReference type="NCBI Taxonomy" id="1033846"/>
    <lineage>
        <taxon>Bacteria</taxon>
        <taxon>Pseudomonadati</taxon>
        <taxon>Pseudomonadota</taxon>
        <taxon>Gammaproteobacteria</taxon>
        <taxon>Pseudomonadales</taxon>
        <taxon>Marinobacteraceae</taxon>
        <taxon>Marinobacter</taxon>
    </lineage>
</organism>
<protein>
    <submittedName>
        <fullName evidence="4">Peptidoglycan-binding protein</fullName>
    </submittedName>
</protein>
<feature type="signal peptide" evidence="2">
    <location>
        <begin position="1"/>
        <end position="29"/>
    </location>
</feature>
<dbReference type="Pfam" id="PF01471">
    <property type="entry name" value="PG_binding_1"/>
    <property type="match status" value="1"/>
</dbReference>
<feature type="domain" description="Peptidoglycan binding-like" evidence="3">
    <location>
        <begin position="30"/>
        <end position="84"/>
    </location>
</feature>
<dbReference type="SUPFAM" id="SSF47090">
    <property type="entry name" value="PGBD-like"/>
    <property type="match status" value="1"/>
</dbReference>
<dbReference type="InterPro" id="IPR002477">
    <property type="entry name" value="Peptidoglycan-bd-like"/>
</dbReference>
<evidence type="ECO:0000256" key="2">
    <source>
        <dbReference type="SAM" id="SignalP"/>
    </source>
</evidence>
<gene>
    <name evidence="4" type="ORF">HLV39_13155</name>
</gene>
<name>A0A851HRU3_9GAMM</name>
<comment type="caution">
    <text evidence="4">The sequence shown here is derived from an EMBL/GenBank/DDBJ whole genome shotgun (WGS) entry which is preliminary data.</text>
</comment>